<organism evidence="2 3">
    <name type="scientific">Adineta ricciae</name>
    <name type="common">Rotifer</name>
    <dbReference type="NCBI Taxonomy" id="249248"/>
    <lineage>
        <taxon>Eukaryota</taxon>
        <taxon>Metazoa</taxon>
        <taxon>Spiralia</taxon>
        <taxon>Gnathifera</taxon>
        <taxon>Rotifera</taxon>
        <taxon>Eurotatoria</taxon>
        <taxon>Bdelloidea</taxon>
        <taxon>Adinetida</taxon>
        <taxon>Adinetidae</taxon>
        <taxon>Adineta</taxon>
    </lineage>
</organism>
<keyword evidence="1" id="KW-0812">Transmembrane</keyword>
<gene>
    <name evidence="2" type="ORF">XAT740_LOCUS56299</name>
</gene>
<sequence>MSYKRLLDFIKKLNVYDEDETLSHFDQILSTRIFLSLMIIIFTIIIISTSLSFQPYHKTVLFPSENTFKNLSIRYPTTRSCLCRQSSIRQDKFTSFNPRFHPICTSQFIDPTFLQSLFDKNVSDYWPFDYRKMVAAHFQLITLYCRHMKQKTFDVIKEFSSKYLITAEALTNDVFNTQAKELIDHFISVTVAKNMYINEFIEFSISKNSIHTGLRSNYLMKIFPSRVSSGPVTYQTTDDMCKCSADDVCSSPAGIYNITERTKIMNGNIFHINQSDTPLIFQLPNIKVGSYPYSSLHSSTLECFYNQSCIDLLRSYIPGFSFVSPLISSDFPPETFVKSLINKLFVESWNEVINFSSYYQICSPHSCVYSYNRRFNFLYTLTVVLGLFGGLKMILLISIPYFIQSIRRIKIMIYQRWKRRKTTTVIQSNEVQSLKNRCLTILKQIPQRIMTYNMFLSESQIKDGLYSTRIYISLLFVGIITLVLYTSVSTRIQSVTVKYPSISDYEQLYEKYPSTLLCSCTQISIKHSSIININVHLYQACSSDLIEDDKWLLYAKNLKGRHSALDFRISGMGFFYILKSLCALAKKTLSYELAVFNRTHLITKQVLSNNTFQIQISSIIQQFQQQTISSFLVLFELIRTSVQLGNGNNNVEIEFDDGDDVPVAIC</sequence>
<evidence type="ECO:0000256" key="1">
    <source>
        <dbReference type="SAM" id="Phobius"/>
    </source>
</evidence>
<dbReference type="AlphaFoldDB" id="A0A816F3W4"/>
<feature type="transmembrane region" description="Helical" evidence="1">
    <location>
        <begin position="470"/>
        <end position="488"/>
    </location>
</feature>
<name>A0A816F3W4_ADIRI</name>
<reference evidence="2" key="1">
    <citation type="submission" date="2021-02" db="EMBL/GenBank/DDBJ databases">
        <authorList>
            <person name="Nowell W R."/>
        </authorList>
    </citation>
    <scope>NUCLEOTIDE SEQUENCE</scope>
</reference>
<evidence type="ECO:0000313" key="3">
    <source>
        <dbReference type="Proteomes" id="UP000663828"/>
    </source>
</evidence>
<feature type="transmembrane region" description="Helical" evidence="1">
    <location>
        <begin position="33"/>
        <end position="53"/>
    </location>
</feature>
<keyword evidence="1" id="KW-0472">Membrane</keyword>
<keyword evidence="1" id="KW-1133">Transmembrane helix</keyword>
<protein>
    <submittedName>
        <fullName evidence="2">Uncharacterized protein</fullName>
    </submittedName>
</protein>
<feature type="transmembrane region" description="Helical" evidence="1">
    <location>
        <begin position="377"/>
        <end position="403"/>
    </location>
</feature>
<dbReference type="EMBL" id="CAJNOR010010967">
    <property type="protein sequence ID" value="CAF1658063.1"/>
    <property type="molecule type" value="Genomic_DNA"/>
</dbReference>
<dbReference type="Proteomes" id="UP000663828">
    <property type="component" value="Unassembled WGS sequence"/>
</dbReference>
<comment type="caution">
    <text evidence="2">The sequence shown here is derived from an EMBL/GenBank/DDBJ whole genome shotgun (WGS) entry which is preliminary data.</text>
</comment>
<proteinExistence type="predicted"/>
<accession>A0A816F3W4</accession>
<keyword evidence="3" id="KW-1185">Reference proteome</keyword>
<evidence type="ECO:0000313" key="2">
    <source>
        <dbReference type="EMBL" id="CAF1658063.1"/>
    </source>
</evidence>